<accession>A0A1Z2LAU6</accession>
<evidence type="ECO:0008006" key="4">
    <source>
        <dbReference type="Google" id="ProtNLM"/>
    </source>
</evidence>
<organism evidence="2 3">
    <name type="scientific">Streptomyces albireticuli</name>
    <dbReference type="NCBI Taxonomy" id="1940"/>
    <lineage>
        <taxon>Bacteria</taxon>
        <taxon>Bacillati</taxon>
        <taxon>Actinomycetota</taxon>
        <taxon>Actinomycetes</taxon>
        <taxon>Kitasatosporales</taxon>
        <taxon>Streptomycetaceae</taxon>
        <taxon>Streptomyces</taxon>
    </lineage>
</organism>
<dbReference type="RefSeq" id="WP_159395368.1">
    <property type="nucleotide sequence ID" value="NZ_CP021744.1"/>
</dbReference>
<dbReference type="KEGG" id="salj:SMD11_5762"/>
<evidence type="ECO:0000313" key="3">
    <source>
        <dbReference type="Proteomes" id="UP000195755"/>
    </source>
</evidence>
<evidence type="ECO:0000256" key="1">
    <source>
        <dbReference type="SAM" id="MobiDB-lite"/>
    </source>
</evidence>
<gene>
    <name evidence="2" type="ORF">SMD11_5762</name>
</gene>
<dbReference type="OrthoDB" id="4319873at2"/>
<protein>
    <recommendedName>
        <fullName evidence="4">DUF4352 domain-containing protein</fullName>
    </recommendedName>
</protein>
<sequence length="188" mass="19078">MGPPPHAQTARLAAATLVAATALTACGTRAPEDSVTTGQTLSPSAARTSAEGSRVVAFEDTFAYANGLKVKVTRPVAFTPSDTSLGHQPGHSPAAFTVTLTNGTGKSFGVSGVLVRVKAGEQGVPARQVFDSARGVGNPFTGTLAAGASGTSSFAFDIPANAMTKVDVEVRPDFGAAYYSVHWVGRPA</sequence>
<evidence type="ECO:0000313" key="2">
    <source>
        <dbReference type="EMBL" id="ARZ71338.1"/>
    </source>
</evidence>
<dbReference type="AlphaFoldDB" id="A0A1Z2LAU6"/>
<reference evidence="2 3" key="1">
    <citation type="submission" date="2017-06" db="EMBL/GenBank/DDBJ databases">
        <title>Streptomyces albireticuli Genome sequencing and assembly.</title>
        <authorList>
            <person name="Wang Y."/>
            <person name="Du B."/>
            <person name="Ding Y."/>
            <person name="Liu H."/>
            <person name="Hou Q."/>
            <person name="Liu K."/>
            <person name="Yao L."/>
            <person name="Wang C."/>
        </authorList>
    </citation>
    <scope>NUCLEOTIDE SEQUENCE [LARGE SCALE GENOMIC DNA]</scope>
    <source>
        <strain evidence="2 3">MDJK11</strain>
    </source>
</reference>
<proteinExistence type="predicted"/>
<feature type="compositionally biased region" description="Polar residues" evidence="1">
    <location>
        <begin position="34"/>
        <end position="50"/>
    </location>
</feature>
<feature type="region of interest" description="Disordered" evidence="1">
    <location>
        <begin position="29"/>
        <end position="50"/>
    </location>
</feature>
<dbReference type="Proteomes" id="UP000195755">
    <property type="component" value="Chromosome"/>
</dbReference>
<name>A0A1Z2LAU6_9ACTN</name>
<dbReference type="EMBL" id="CP021744">
    <property type="protein sequence ID" value="ARZ71338.1"/>
    <property type="molecule type" value="Genomic_DNA"/>
</dbReference>